<dbReference type="Pfam" id="PF00176">
    <property type="entry name" value="SNF2-rel_dom"/>
    <property type="match status" value="1"/>
</dbReference>
<evidence type="ECO:0000256" key="4">
    <source>
        <dbReference type="ARBA" id="ARBA00022840"/>
    </source>
</evidence>
<dbReference type="InterPro" id="IPR057342">
    <property type="entry name" value="DEXDc_RapA"/>
</dbReference>
<sequence length="1054" mass="118719">MPTTTDELPQPSALVEVRGQKWVVSGIEPGDSFTVVTLQSIQEGRYGETLDVLWELEPGRRLLPSGSLPDVSGIVPDQPGQLAAFLDAVRWSAVTSADVRNLQAPFRSGVAIEDYQLEPVSRAIGAPRVNLLLADDVGLGKTIEAGLVTQELLLRNRTQRIMIVCPAGLTLKWKDEMAEKFGLDFTIVNSEQAAQVRRDYGSTANPFNVHPLAIVSLPWLRGAKAQRLLREVLPTGGPSYPRTFDLLILDEAHHVAPAAPKQVYAVDSQQTKLIRWLAPHFTHRLFLSATPHNGYQQSFTALLEILDDQRFARGVEPDRSAIEDTVVRRLKREVENPDGSPRFRERVTRELPVSYPEAEREIHTLLTRFAQLRRTKLTTRKGKRATDLVTLLLKKRLFSSPAAFLHTVEVYAETLRSRSAGPGAIEADLDEVPEWMDDFWDETATYDDEELAEAEDDALDRSRPLQPDADEDEQSLLEQMRTWARTHEAQPDAKARELITYLKAVCKPDGKLWTNERVVVFTEYRDTQSWLRELLAQQGLGGQHVAELHGGMGTDERESLRLAFQKDPGEHPLRILLATDAASEGIDLQRHCYRLVNYDIPFNPNKLEQRIGRIDRYGQTENPEVFHFVGTGWEKSTDSFEADLEFLSRVATKVARMEEDLGSVNAVISDAVQRRMLGQKADLDAETSKAGTKGRVPSNSNLRDQVRRLRRNLDETVESLAITPQRVKRVVDTALELAHQPALVPHVDEDEERFTEGLYQVPALTGSWVHTTAGLTEKLSADAPRDAVPRQLPVTFDADDVQGRDDVVLAHLNHPLVARSIGLLRTAVSNDRVGLNRVTAVVSDDPELDDVLVGAYSRFVLVGADGLRLHEEVLHSGGWLPENGRFRRLENLTTLGGILNKALTDGRPLSEAVWSRVRDRWERANGRKGLEDAINWRADTREKSLLRVLKEREENERARVTSVLDQFASTLREALSSDEEADENALFSERSVTQTKEEREQYRKDRMNWETRLAALDGERERELAAIEQRYSQKDPHTFPVAVVFVVPRKEAVR</sequence>
<dbReference type="SMART" id="SM00490">
    <property type="entry name" value="HELICc"/>
    <property type="match status" value="1"/>
</dbReference>
<evidence type="ECO:0000256" key="2">
    <source>
        <dbReference type="ARBA" id="ARBA00022801"/>
    </source>
</evidence>
<feature type="region of interest" description="Disordered" evidence="5">
    <location>
        <begin position="979"/>
        <end position="999"/>
    </location>
</feature>
<reference evidence="8 9" key="1">
    <citation type="submission" date="2020-10" db="EMBL/GenBank/DDBJ databases">
        <title>Sequencing the genomes of 1000 actinobacteria strains.</title>
        <authorList>
            <person name="Klenk H.-P."/>
        </authorList>
    </citation>
    <scope>NUCLEOTIDE SEQUENCE [LARGE SCALE GENOMIC DNA]</scope>
    <source>
        <strain evidence="8 9">DSM 45157</strain>
    </source>
</reference>
<dbReference type="InterPro" id="IPR014001">
    <property type="entry name" value="Helicase_ATP-bd"/>
</dbReference>
<dbReference type="InterPro" id="IPR049730">
    <property type="entry name" value="SNF2/RAD54-like_C"/>
</dbReference>
<dbReference type="CDD" id="cd18793">
    <property type="entry name" value="SF2_C_SNF"/>
    <property type="match status" value="1"/>
</dbReference>
<evidence type="ECO:0000259" key="6">
    <source>
        <dbReference type="PROSITE" id="PS51192"/>
    </source>
</evidence>
<evidence type="ECO:0000256" key="1">
    <source>
        <dbReference type="ARBA" id="ARBA00022741"/>
    </source>
</evidence>
<evidence type="ECO:0000313" key="8">
    <source>
        <dbReference type="EMBL" id="MBE1457848.1"/>
    </source>
</evidence>
<dbReference type="Proteomes" id="UP000598217">
    <property type="component" value="Unassembled WGS sequence"/>
</dbReference>
<proteinExistence type="predicted"/>
<dbReference type="SMART" id="SM00487">
    <property type="entry name" value="DEXDc"/>
    <property type="match status" value="1"/>
</dbReference>
<dbReference type="SUPFAM" id="SSF52540">
    <property type="entry name" value="P-loop containing nucleoside triphosphate hydrolases"/>
    <property type="match status" value="2"/>
</dbReference>
<keyword evidence="1" id="KW-0547">Nucleotide-binding</keyword>
<keyword evidence="3 8" id="KW-0347">Helicase</keyword>
<dbReference type="PANTHER" id="PTHR45766">
    <property type="entry name" value="DNA ANNEALING HELICASE AND ENDONUCLEASE ZRANB3 FAMILY MEMBER"/>
    <property type="match status" value="1"/>
</dbReference>
<evidence type="ECO:0000313" key="9">
    <source>
        <dbReference type="Proteomes" id="UP000598217"/>
    </source>
</evidence>
<dbReference type="InterPro" id="IPR027417">
    <property type="entry name" value="P-loop_NTPase"/>
</dbReference>
<dbReference type="EMBL" id="JADBDY010000001">
    <property type="protein sequence ID" value="MBE1457848.1"/>
    <property type="molecule type" value="Genomic_DNA"/>
</dbReference>
<gene>
    <name evidence="8" type="ORF">H4W79_002062</name>
</gene>
<dbReference type="CDD" id="cd18011">
    <property type="entry name" value="DEXDc_RapA"/>
    <property type="match status" value="1"/>
</dbReference>
<dbReference type="PROSITE" id="PS51192">
    <property type="entry name" value="HELICASE_ATP_BIND_1"/>
    <property type="match status" value="1"/>
</dbReference>
<evidence type="ECO:0000256" key="3">
    <source>
        <dbReference type="ARBA" id="ARBA00022806"/>
    </source>
</evidence>
<accession>A0ABR9HFQ3</accession>
<feature type="domain" description="Helicase ATP-binding" evidence="6">
    <location>
        <begin position="122"/>
        <end position="309"/>
    </location>
</feature>
<dbReference type="InterPro" id="IPR000330">
    <property type="entry name" value="SNF2_N"/>
</dbReference>
<feature type="region of interest" description="Disordered" evidence="5">
    <location>
        <begin position="452"/>
        <end position="474"/>
    </location>
</feature>
<dbReference type="PANTHER" id="PTHR45766:SF6">
    <property type="entry name" value="SWI_SNF-RELATED MATRIX-ASSOCIATED ACTIN-DEPENDENT REGULATOR OF CHROMATIN SUBFAMILY A-LIKE PROTEIN 1"/>
    <property type="match status" value="1"/>
</dbReference>
<evidence type="ECO:0000259" key="7">
    <source>
        <dbReference type="PROSITE" id="PS51194"/>
    </source>
</evidence>
<dbReference type="GO" id="GO:0004386">
    <property type="term" value="F:helicase activity"/>
    <property type="evidence" value="ECO:0007669"/>
    <property type="project" value="UniProtKB-KW"/>
</dbReference>
<keyword evidence="4" id="KW-0067">ATP-binding</keyword>
<dbReference type="NCBIfam" id="NF038317">
    <property type="entry name" value="DISARM_DrmD"/>
    <property type="match status" value="1"/>
</dbReference>
<organism evidence="8 9">
    <name type="scientific">Nocardiopsis terrae</name>
    <dbReference type="NCBI Taxonomy" id="372655"/>
    <lineage>
        <taxon>Bacteria</taxon>
        <taxon>Bacillati</taxon>
        <taxon>Actinomycetota</taxon>
        <taxon>Actinomycetes</taxon>
        <taxon>Streptosporangiales</taxon>
        <taxon>Nocardiopsidaceae</taxon>
        <taxon>Nocardiopsis</taxon>
    </lineage>
</organism>
<dbReference type="Gene3D" id="3.40.50.10810">
    <property type="entry name" value="Tandem AAA-ATPase domain"/>
    <property type="match status" value="1"/>
</dbReference>
<dbReference type="InterPro" id="IPR001650">
    <property type="entry name" value="Helicase_C-like"/>
</dbReference>
<dbReference type="InterPro" id="IPR038718">
    <property type="entry name" value="SNF2-like_sf"/>
</dbReference>
<dbReference type="Pfam" id="PF00271">
    <property type="entry name" value="Helicase_C"/>
    <property type="match status" value="1"/>
</dbReference>
<protein>
    <submittedName>
        <fullName evidence="8">Superfamily II DNA or RNA helicase</fullName>
    </submittedName>
</protein>
<name>A0ABR9HFQ3_9ACTN</name>
<keyword evidence="2" id="KW-0378">Hydrolase</keyword>
<evidence type="ECO:0000256" key="5">
    <source>
        <dbReference type="SAM" id="MobiDB-lite"/>
    </source>
</evidence>
<dbReference type="Gene3D" id="3.40.50.300">
    <property type="entry name" value="P-loop containing nucleotide triphosphate hydrolases"/>
    <property type="match status" value="1"/>
</dbReference>
<comment type="caution">
    <text evidence="8">The sequence shown here is derived from an EMBL/GenBank/DDBJ whole genome shotgun (WGS) entry which is preliminary data.</text>
</comment>
<dbReference type="PROSITE" id="PS51194">
    <property type="entry name" value="HELICASE_CTER"/>
    <property type="match status" value="1"/>
</dbReference>
<keyword evidence="9" id="KW-1185">Reference proteome</keyword>
<feature type="domain" description="Helicase C-terminal" evidence="7">
    <location>
        <begin position="497"/>
        <end position="662"/>
    </location>
</feature>
<dbReference type="RefSeq" id="WP_191270901.1">
    <property type="nucleotide sequence ID" value="NZ_BMXJ01000004.1"/>
</dbReference>